<protein>
    <submittedName>
        <fullName evidence="1">Uncharacterized protein</fullName>
    </submittedName>
</protein>
<proteinExistence type="predicted"/>
<gene>
    <name evidence="1" type="ORF">R1flu_007967</name>
</gene>
<evidence type="ECO:0000313" key="2">
    <source>
        <dbReference type="Proteomes" id="UP001605036"/>
    </source>
</evidence>
<dbReference type="Proteomes" id="UP001605036">
    <property type="component" value="Unassembled WGS sequence"/>
</dbReference>
<evidence type="ECO:0000313" key="1">
    <source>
        <dbReference type="EMBL" id="KAL2623722.1"/>
    </source>
</evidence>
<accession>A0ABD1YDF7</accession>
<dbReference type="EMBL" id="JBHFFA010000005">
    <property type="protein sequence ID" value="KAL2623722.1"/>
    <property type="molecule type" value="Genomic_DNA"/>
</dbReference>
<name>A0ABD1YDF7_9MARC</name>
<dbReference type="AlphaFoldDB" id="A0ABD1YDF7"/>
<reference evidence="1 2" key="1">
    <citation type="submission" date="2024-09" db="EMBL/GenBank/DDBJ databases">
        <title>Chromosome-scale assembly of Riccia fluitans.</title>
        <authorList>
            <person name="Paukszto L."/>
            <person name="Sawicki J."/>
            <person name="Karawczyk K."/>
            <person name="Piernik-Szablinska J."/>
            <person name="Szczecinska M."/>
            <person name="Mazdziarz M."/>
        </authorList>
    </citation>
    <scope>NUCLEOTIDE SEQUENCE [LARGE SCALE GENOMIC DNA]</scope>
    <source>
        <strain evidence="1">Rf_01</strain>
        <tissue evidence="1">Aerial parts of the thallus</tissue>
    </source>
</reference>
<keyword evidence="2" id="KW-1185">Reference proteome</keyword>
<comment type="caution">
    <text evidence="1">The sequence shown here is derived from an EMBL/GenBank/DDBJ whole genome shotgun (WGS) entry which is preliminary data.</text>
</comment>
<organism evidence="1 2">
    <name type="scientific">Riccia fluitans</name>
    <dbReference type="NCBI Taxonomy" id="41844"/>
    <lineage>
        <taxon>Eukaryota</taxon>
        <taxon>Viridiplantae</taxon>
        <taxon>Streptophyta</taxon>
        <taxon>Embryophyta</taxon>
        <taxon>Marchantiophyta</taxon>
        <taxon>Marchantiopsida</taxon>
        <taxon>Marchantiidae</taxon>
        <taxon>Marchantiales</taxon>
        <taxon>Ricciaceae</taxon>
        <taxon>Riccia</taxon>
    </lineage>
</organism>
<sequence>MNAPMETEAQQAERLFQDMLVPDAPPFRYRIQRLLRQGAAAMTTLLNMGLVMIFPSNPPLLDRVGSRVDDHGDRRGPCLSIPIVTTDEPGPPLPPVFWPTWGGVQRKFGLGRQDPHMNGAEHEGARLWRDTDHPSAWLPWRWFSPRRGSISFWLAESREEFCYEVYLRIPNREVPSTS</sequence>